<comment type="caution">
    <text evidence="8">The sequence shown here is derived from an EMBL/GenBank/DDBJ whole genome shotgun (WGS) entry which is preliminary data.</text>
</comment>
<keyword evidence="5" id="KW-0539">Nucleus</keyword>
<dbReference type="GO" id="GO:0005634">
    <property type="term" value="C:nucleus"/>
    <property type="evidence" value="ECO:0007669"/>
    <property type="project" value="UniProtKB-SubCell"/>
</dbReference>
<dbReference type="InterPro" id="IPR017887">
    <property type="entry name" value="TF_TCP_subgr"/>
</dbReference>
<dbReference type="GO" id="GO:0003700">
    <property type="term" value="F:DNA-binding transcription factor activity"/>
    <property type="evidence" value="ECO:0007669"/>
    <property type="project" value="InterPro"/>
</dbReference>
<evidence type="ECO:0000256" key="5">
    <source>
        <dbReference type="ARBA" id="ARBA00023242"/>
    </source>
</evidence>
<evidence type="ECO:0000259" key="7">
    <source>
        <dbReference type="PROSITE" id="PS51369"/>
    </source>
</evidence>
<sequence length="333" mass="37575">MEPDPTRHQLSGVPPSQPAPDSSRPRSNPRRRGDRHTKVNGRGRRVRVPALSAARIFQLTRELGHRTDGQTVEWLLRHVNPSDFPPPSAAAGDPPVTAEPDTRELPELELFPAEGPYASMSFTSLLMMQCGGVGENKERLKRVPKSKEYIFLGYEEGVKGYRLWDPVAKKKIISKDVLSSQLCPSIEEDVEYMSRVPYAIAVGHLMYAMVETSIGIMFDRDGARGFNTRLYAIPAVMFETKFKVKPISRICRDFAPKLLFNSDPYPFVFRSDTMIPNQTAAEKFRCAGTRCSKVPSNSASATFTLLGDIPMRYERRSLSTKTWWILWKAHIVV</sequence>
<protein>
    <recommendedName>
        <fullName evidence="7">TCP domain-containing protein</fullName>
    </recommendedName>
</protein>
<dbReference type="PANTHER" id="PTHR31072:SF143">
    <property type="entry name" value="TCP DOMAIN-CONTAINING PROTEIN"/>
    <property type="match status" value="1"/>
</dbReference>
<dbReference type="GO" id="GO:0043565">
    <property type="term" value="F:sequence-specific DNA binding"/>
    <property type="evidence" value="ECO:0007669"/>
    <property type="project" value="TreeGrafter"/>
</dbReference>
<evidence type="ECO:0000256" key="2">
    <source>
        <dbReference type="ARBA" id="ARBA00023015"/>
    </source>
</evidence>
<keyword evidence="2" id="KW-0805">Transcription regulation</keyword>
<dbReference type="PANTHER" id="PTHR31072">
    <property type="entry name" value="TRANSCRIPTION FACTOR TCP4-RELATED"/>
    <property type="match status" value="1"/>
</dbReference>
<dbReference type="InterPro" id="IPR005333">
    <property type="entry name" value="Transcription_factor_TCP"/>
</dbReference>
<dbReference type="EMBL" id="JAVXUP010000018">
    <property type="protein sequence ID" value="KAK3042560.1"/>
    <property type="molecule type" value="Genomic_DNA"/>
</dbReference>
<dbReference type="AlphaFoldDB" id="A0AA88XQC8"/>
<evidence type="ECO:0000256" key="6">
    <source>
        <dbReference type="SAM" id="MobiDB-lite"/>
    </source>
</evidence>
<proteinExistence type="predicted"/>
<dbReference type="Pfam" id="PF25597">
    <property type="entry name" value="SH3_retrovirus"/>
    <property type="match status" value="1"/>
</dbReference>
<evidence type="ECO:0000256" key="4">
    <source>
        <dbReference type="ARBA" id="ARBA00023163"/>
    </source>
</evidence>
<name>A0AA88XQC8_9ASTE</name>
<comment type="subcellular location">
    <subcellularLocation>
        <location evidence="1">Nucleus</location>
    </subcellularLocation>
</comment>
<keyword evidence="4" id="KW-0804">Transcription</keyword>
<gene>
    <name evidence="8" type="ORF">RJ639_001554</name>
</gene>
<accession>A0AA88XQC8</accession>
<evidence type="ECO:0000313" key="8">
    <source>
        <dbReference type="EMBL" id="KAK3042560.1"/>
    </source>
</evidence>
<feature type="region of interest" description="Disordered" evidence="6">
    <location>
        <begin position="1"/>
        <end position="46"/>
    </location>
</feature>
<dbReference type="PROSITE" id="PS51369">
    <property type="entry name" value="TCP"/>
    <property type="match status" value="1"/>
</dbReference>
<dbReference type="Proteomes" id="UP001188597">
    <property type="component" value="Unassembled WGS sequence"/>
</dbReference>
<evidence type="ECO:0000256" key="3">
    <source>
        <dbReference type="ARBA" id="ARBA00023125"/>
    </source>
</evidence>
<feature type="domain" description="TCP" evidence="7">
    <location>
        <begin position="32"/>
        <end position="86"/>
    </location>
</feature>
<evidence type="ECO:0000313" key="9">
    <source>
        <dbReference type="Proteomes" id="UP001188597"/>
    </source>
</evidence>
<feature type="compositionally biased region" description="Basic residues" evidence="6">
    <location>
        <begin position="27"/>
        <end position="46"/>
    </location>
</feature>
<evidence type="ECO:0000256" key="1">
    <source>
        <dbReference type="ARBA" id="ARBA00004123"/>
    </source>
</evidence>
<reference evidence="8" key="1">
    <citation type="submission" date="2022-12" db="EMBL/GenBank/DDBJ databases">
        <title>Draft genome assemblies for two species of Escallonia (Escalloniales).</title>
        <authorList>
            <person name="Chanderbali A."/>
            <person name="Dervinis C."/>
            <person name="Anghel I."/>
            <person name="Soltis D."/>
            <person name="Soltis P."/>
            <person name="Zapata F."/>
        </authorList>
    </citation>
    <scope>NUCLEOTIDE SEQUENCE</scope>
    <source>
        <strain evidence="8">UCBG64.0493</strain>
        <tissue evidence="8">Leaf</tissue>
    </source>
</reference>
<dbReference type="Pfam" id="PF03634">
    <property type="entry name" value="TCP"/>
    <property type="match status" value="1"/>
</dbReference>
<keyword evidence="9" id="KW-1185">Reference proteome</keyword>
<organism evidence="8 9">
    <name type="scientific">Escallonia herrerae</name>
    <dbReference type="NCBI Taxonomy" id="1293975"/>
    <lineage>
        <taxon>Eukaryota</taxon>
        <taxon>Viridiplantae</taxon>
        <taxon>Streptophyta</taxon>
        <taxon>Embryophyta</taxon>
        <taxon>Tracheophyta</taxon>
        <taxon>Spermatophyta</taxon>
        <taxon>Magnoliopsida</taxon>
        <taxon>eudicotyledons</taxon>
        <taxon>Gunneridae</taxon>
        <taxon>Pentapetalae</taxon>
        <taxon>asterids</taxon>
        <taxon>campanulids</taxon>
        <taxon>Escalloniales</taxon>
        <taxon>Escalloniaceae</taxon>
        <taxon>Escallonia</taxon>
    </lineage>
</organism>
<keyword evidence="3" id="KW-0238">DNA-binding</keyword>
<dbReference type="InterPro" id="IPR057670">
    <property type="entry name" value="SH3_retrovirus"/>
</dbReference>